<dbReference type="Gene3D" id="3.80.10.10">
    <property type="entry name" value="Ribonuclease Inhibitor"/>
    <property type="match status" value="1"/>
</dbReference>
<dbReference type="InterPro" id="IPR053772">
    <property type="entry name" value="At1g61320/At1g61330-like"/>
</dbReference>
<dbReference type="EMBL" id="LNRQ01000008">
    <property type="protein sequence ID" value="KZM85641.1"/>
    <property type="molecule type" value="Genomic_DNA"/>
</dbReference>
<dbReference type="AlphaFoldDB" id="A0A175YR94"/>
<dbReference type="SUPFAM" id="SSF81383">
    <property type="entry name" value="F-box domain"/>
    <property type="match status" value="1"/>
</dbReference>
<name>A0A175YR94_DAUCS</name>
<feature type="domain" description="F-box" evidence="1">
    <location>
        <begin position="212"/>
        <end position="252"/>
    </location>
</feature>
<dbReference type="Pfam" id="PF00646">
    <property type="entry name" value="F-box"/>
    <property type="match status" value="1"/>
</dbReference>
<dbReference type="Gramene" id="KZM85641">
    <property type="protein sequence ID" value="KZM85641"/>
    <property type="gene ID" value="DCAR_026937"/>
</dbReference>
<feature type="domain" description="F-box" evidence="1">
    <location>
        <begin position="36"/>
        <end position="77"/>
    </location>
</feature>
<dbReference type="SUPFAM" id="SSF52047">
    <property type="entry name" value="RNI-like"/>
    <property type="match status" value="1"/>
</dbReference>
<dbReference type="InterPro" id="IPR001810">
    <property type="entry name" value="F-box_dom"/>
</dbReference>
<comment type="caution">
    <text evidence="2">The sequence shown here is derived from an EMBL/GenBank/DDBJ whole genome shotgun (WGS) entry which is preliminary data.</text>
</comment>
<accession>A0A175YR94</accession>
<protein>
    <recommendedName>
        <fullName evidence="1">F-box domain-containing protein</fullName>
    </recommendedName>
</protein>
<organism evidence="2">
    <name type="scientific">Daucus carota subsp. sativus</name>
    <name type="common">Carrot</name>
    <dbReference type="NCBI Taxonomy" id="79200"/>
    <lineage>
        <taxon>Eukaryota</taxon>
        <taxon>Viridiplantae</taxon>
        <taxon>Streptophyta</taxon>
        <taxon>Embryophyta</taxon>
        <taxon>Tracheophyta</taxon>
        <taxon>Spermatophyta</taxon>
        <taxon>Magnoliopsida</taxon>
        <taxon>eudicotyledons</taxon>
        <taxon>Gunneridae</taxon>
        <taxon>Pentapetalae</taxon>
        <taxon>asterids</taxon>
        <taxon>campanulids</taxon>
        <taxon>Apiales</taxon>
        <taxon>Apiaceae</taxon>
        <taxon>Apioideae</taxon>
        <taxon>Scandiceae</taxon>
        <taxon>Daucinae</taxon>
        <taxon>Daucus</taxon>
        <taxon>Daucus sect. Daucus</taxon>
    </lineage>
</organism>
<dbReference type="PANTHER" id="PTHR34145">
    <property type="entry name" value="OS02G0105600 PROTEIN"/>
    <property type="match status" value="1"/>
</dbReference>
<dbReference type="Pfam" id="PF23622">
    <property type="entry name" value="LRR_At1g61320_AtMIF1"/>
    <property type="match status" value="1"/>
</dbReference>
<dbReference type="InterPro" id="IPR055357">
    <property type="entry name" value="LRR_At1g61320_AtMIF1"/>
</dbReference>
<dbReference type="OMA" id="DICPKLQ"/>
<dbReference type="STRING" id="79200.A0A175YR94"/>
<dbReference type="InterPro" id="IPR036047">
    <property type="entry name" value="F-box-like_dom_sf"/>
</dbReference>
<dbReference type="InterPro" id="IPR053781">
    <property type="entry name" value="F-box_AtFBL13-like"/>
</dbReference>
<reference evidence="2" key="1">
    <citation type="journal article" date="2016" name="Nat. Genet.">
        <title>A high-quality carrot genome assembly provides new insights into carotenoid accumulation and asterid genome evolution.</title>
        <authorList>
            <person name="Iorizzo M."/>
            <person name="Ellison S."/>
            <person name="Senalik D."/>
            <person name="Zeng P."/>
            <person name="Satapoomin P."/>
            <person name="Huang J."/>
            <person name="Bowman M."/>
            <person name="Iovene M."/>
            <person name="Sanseverino W."/>
            <person name="Cavagnaro P."/>
            <person name="Yildiz M."/>
            <person name="Macko-Podgorni A."/>
            <person name="Moranska E."/>
            <person name="Grzebelus E."/>
            <person name="Grzebelus D."/>
            <person name="Ashrafi H."/>
            <person name="Zheng Z."/>
            <person name="Cheng S."/>
            <person name="Spooner D."/>
            <person name="Van Deynze A."/>
            <person name="Simon P."/>
        </authorList>
    </citation>
    <scope>NUCLEOTIDE SEQUENCE [LARGE SCALE GENOMIC DNA]</scope>
    <source>
        <tissue evidence="2">Leaf</tissue>
    </source>
</reference>
<dbReference type="InterPro" id="IPR032675">
    <property type="entry name" value="LRR_dom_sf"/>
</dbReference>
<dbReference type="PANTHER" id="PTHR34145:SF28">
    <property type="entry name" value="F-BOX DOMAIN-CONTAINING PROTEIN"/>
    <property type="match status" value="1"/>
</dbReference>
<sequence>MVSGVLVTRNLLHLSTMSQQQKMVKLDENYDIISQLPIDLLSQLVSLLPLKEAIKTSTLSKTWKTIWTTHTDIVCDISSVLGVLRDESGNVSLNVREEHRNQFIERVGHLMHQRLMGPNMRSIVIRFPLSRKDGPHVARWVGDAVMKGVETIILNLNGGSGIVSFPFSILRAPGQASKVRQLGLNSCSLKSLSVRNRTLDSLVNIHLQRVNLTDKQMDVILSKCFFLESLVLRKCCKLARFKLTSRNPRLKFLEIKSCLKLKNIQLYAESLEILEFEGLLDHFSFDHVPKLVQLFACVSEEEFVQFSTYALSRIAVDAPLLQTLNLQVRRVLPLPKGVFTFTNIKYLVLKLYPCDGEDELDWIRYILKAFPFLNRLQLDFSLVVPRNAGSTNQSHRGLAEVSHENLRELEVTGYYGGPGQVEAVKHLVDRAFKLDLLVISSPAKLYVGSREFILVDLRNDNKSSSEKIEELRLVLPNSLRVDYSNL</sequence>
<evidence type="ECO:0000259" key="1">
    <source>
        <dbReference type="SMART" id="SM00256"/>
    </source>
</evidence>
<dbReference type="CDD" id="cd22160">
    <property type="entry name" value="F-box_AtFBL13-like"/>
    <property type="match status" value="1"/>
</dbReference>
<dbReference type="SMART" id="SM00256">
    <property type="entry name" value="FBOX"/>
    <property type="match status" value="2"/>
</dbReference>
<gene>
    <name evidence="2" type="ORF">DCAR_026937</name>
</gene>
<evidence type="ECO:0000313" key="2">
    <source>
        <dbReference type="EMBL" id="KZM85641.1"/>
    </source>
</evidence>
<proteinExistence type="predicted"/>